<dbReference type="InterPro" id="IPR013154">
    <property type="entry name" value="ADH-like_N"/>
</dbReference>
<name>A0A0X8DD90_9DEIN</name>
<dbReference type="InterPro" id="IPR011032">
    <property type="entry name" value="GroES-like_sf"/>
</dbReference>
<dbReference type="InterPro" id="IPR051397">
    <property type="entry name" value="Zn-ADH-like_protein"/>
</dbReference>
<accession>A0A0X8DD90</accession>
<dbReference type="GO" id="GO:0016491">
    <property type="term" value="F:oxidoreductase activity"/>
    <property type="evidence" value="ECO:0007669"/>
    <property type="project" value="InterPro"/>
</dbReference>
<dbReference type="Pfam" id="PF00107">
    <property type="entry name" value="ADH_zinc_N"/>
    <property type="match status" value="1"/>
</dbReference>
<dbReference type="SUPFAM" id="SSF50129">
    <property type="entry name" value="GroES-like"/>
    <property type="match status" value="1"/>
</dbReference>
<proteinExistence type="predicted"/>
<protein>
    <submittedName>
        <fullName evidence="2">Quinone oxidoreductase</fullName>
    </submittedName>
</protein>
<dbReference type="EMBL" id="CP014141">
    <property type="protein sequence ID" value="AMA75845.1"/>
    <property type="molecule type" value="Genomic_DNA"/>
</dbReference>
<dbReference type="Proteomes" id="UP000061630">
    <property type="component" value="Chromosome"/>
</dbReference>
<sequence length="302" mass="32238">MKAWVLKRLGGPLELVDLPEPEAKEGEVVLRVEAVGLNFADHLMRLGAYLTRPHPPFIPGMEVVGVVEGRRYAALLPQGGLAERVIVPKEALLPVPEGLSPEEAAAYPVSFLTAYLALKRAQARPGEKVLVQAAAGALGTAAVQVARALGLRVVAAASRPEKLALPLALGAEEAVTYPEVPERAKAWGGLDLVLEVRGKEVEESLGLLAHGGRLVYIGAAEGEVAPIPPLRLMRRNLAVLGFWLTPLLREAALVEEALGFLLPRLGRELRPVVGPVFPFAEAEAAFRALLDRGHTGKVVVRL</sequence>
<dbReference type="KEGG" id="tpar:AV541_07335"/>
<gene>
    <name evidence="2" type="ORF">AV541_07335</name>
</gene>
<dbReference type="InterPro" id="IPR020843">
    <property type="entry name" value="ER"/>
</dbReference>
<dbReference type="SUPFAM" id="SSF51735">
    <property type="entry name" value="NAD(P)-binding Rossmann-fold domains"/>
    <property type="match status" value="1"/>
</dbReference>
<dbReference type="PANTHER" id="PTHR43677">
    <property type="entry name" value="SHORT-CHAIN DEHYDROGENASE/REDUCTASE"/>
    <property type="match status" value="1"/>
</dbReference>
<evidence type="ECO:0000259" key="1">
    <source>
        <dbReference type="SMART" id="SM00829"/>
    </source>
</evidence>
<evidence type="ECO:0000313" key="2">
    <source>
        <dbReference type="EMBL" id="AMA75845.1"/>
    </source>
</evidence>
<dbReference type="Gene3D" id="3.40.50.720">
    <property type="entry name" value="NAD(P)-binding Rossmann-like Domain"/>
    <property type="match status" value="1"/>
</dbReference>
<dbReference type="InterPro" id="IPR036291">
    <property type="entry name" value="NAD(P)-bd_dom_sf"/>
</dbReference>
<dbReference type="AlphaFoldDB" id="A0A0X8DD90"/>
<dbReference type="CDD" id="cd08241">
    <property type="entry name" value="QOR1"/>
    <property type="match status" value="1"/>
</dbReference>
<dbReference type="SMART" id="SM00829">
    <property type="entry name" value="PKS_ER"/>
    <property type="match status" value="1"/>
</dbReference>
<evidence type="ECO:0000313" key="3">
    <source>
        <dbReference type="Proteomes" id="UP000061630"/>
    </source>
</evidence>
<dbReference type="Pfam" id="PF08240">
    <property type="entry name" value="ADH_N"/>
    <property type="match status" value="1"/>
</dbReference>
<dbReference type="Gene3D" id="3.90.180.10">
    <property type="entry name" value="Medium-chain alcohol dehydrogenases, catalytic domain"/>
    <property type="match status" value="1"/>
</dbReference>
<dbReference type="InterPro" id="IPR013149">
    <property type="entry name" value="ADH-like_C"/>
</dbReference>
<reference evidence="2 3" key="1">
    <citation type="submission" date="2016-01" db="EMBL/GenBank/DDBJ databases">
        <title>Genome sequence of Thermus parvatiensis, a thermophile isolated from a hot water spring.</title>
        <authorList>
            <person name="Tripathi C."/>
            <person name="Lal R."/>
        </authorList>
    </citation>
    <scope>NUCLEOTIDE SEQUENCE [LARGE SCALE GENOMIC DNA]</scope>
    <source>
        <strain evidence="2 3">RL</strain>
    </source>
</reference>
<organism evidence="2 3">
    <name type="scientific">Thermus parvatiensis</name>
    <dbReference type="NCBI Taxonomy" id="456163"/>
    <lineage>
        <taxon>Bacteria</taxon>
        <taxon>Thermotogati</taxon>
        <taxon>Deinococcota</taxon>
        <taxon>Deinococci</taxon>
        <taxon>Thermales</taxon>
        <taxon>Thermaceae</taxon>
        <taxon>Thermus</taxon>
    </lineage>
</organism>
<feature type="domain" description="Enoyl reductase (ER)" evidence="1">
    <location>
        <begin position="10"/>
        <end position="300"/>
    </location>
</feature>
<dbReference type="PANTHER" id="PTHR43677:SF4">
    <property type="entry name" value="QUINONE OXIDOREDUCTASE-LIKE PROTEIN 2"/>
    <property type="match status" value="1"/>
</dbReference>
<dbReference type="RefSeq" id="WP_060384608.1">
    <property type="nucleotide sequence ID" value="NZ_CP014141.1"/>
</dbReference>